<dbReference type="PROSITE" id="PS51257">
    <property type="entry name" value="PROKAR_LIPOPROTEIN"/>
    <property type="match status" value="1"/>
</dbReference>
<dbReference type="EMBL" id="JAODAN010000007">
    <property type="protein sequence ID" value="KAK1922837.1"/>
    <property type="molecule type" value="Genomic_DNA"/>
</dbReference>
<sequence length="159" mass="16931">MDTKRPASAPSDPSVMWSSLAVLACLAISLSNEISAKSSKGPPKGTPKVVLYLNTQANAKTYYDLGPGDGNYICPSGDISGAGFQPSHSNWVTTKCGGTYHELNSTRVVSKYPSKRRARSGHYSDGQASVTSTIQSQGQKSRNDVERSKACLLELTDVS</sequence>
<keyword evidence="4" id="KW-1185">Reference proteome</keyword>
<accession>A0AAD9CWI4</accession>
<keyword evidence="2" id="KW-0732">Signal</keyword>
<evidence type="ECO:0000313" key="3">
    <source>
        <dbReference type="EMBL" id="KAK1922837.1"/>
    </source>
</evidence>
<reference evidence="3" key="1">
    <citation type="submission" date="2023-02" db="EMBL/GenBank/DDBJ databases">
        <title>Identification and recombinant expression of a fungal hydrolase from Papiliotrema laurentii that hydrolyzes apple cutin and clears colloidal polyester polyurethane.</title>
        <authorList>
            <consortium name="DOE Joint Genome Institute"/>
            <person name="Roman V.A."/>
            <person name="Bojanowski C."/>
            <person name="Crable B.R."/>
            <person name="Wagner D.N."/>
            <person name="Hung C.S."/>
            <person name="Nadeau L.J."/>
            <person name="Schratz L."/>
            <person name="Haridas S."/>
            <person name="Pangilinan J."/>
            <person name="Lipzen A."/>
            <person name="Na H."/>
            <person name="Yan M."/>
            <person name="Ng V."/>
            <person name="Grigoriev I.V."/>
            <person name="Spatafora J.W."/>
            <person name="Barlow D."/>
            <person name="Biffinger J."/>
            <person name="Kelley-Loughnane N."/>
            <person name="Varaljay V.A."/>
            <person name="Crookes-Goodson W.J."/>
        </authorList>
    </citation>
    <scope>NUCLEOTIDE SEQUENCE</scope>
    <source>
        <strain evidence="3">5307AH</strain>
    </source>
</reference>
<feature type="region of interest" description="Disordered" evidence="1">
    <location>
        <begin position="112"/>
        <end position="146"/>
    </location>
</feature>
<name>A0AAD9CWI4_PAPLA</name>
<evidence type="ECO:0000313" key="4">
    <source>
        <dbReference type="Proteomes" id="UP001182556"/>
    </source>
</evidence>
<feature type="chain" id="PRO_5042077185" evidence="2">
    <location>
        <begin position="32"/>
        <end position="159"/>
    </location>
</feature>
<evidence type="ECO:0000256" key="2">
    <source>
        <dbReference type="SAM" id="SignalP"/>
    </source>
</evidence>
<dbReference type="Proteomes" id="UP001182556">
    <property type="component" value="Unassembled WGS sequence"/>
</dbReference>
<organism evidence="3 4">
    <name type="scientific">Papiliotrema laurentii</name>
    <name type="common">Cryptococcus laurentii</name>
    <dbReference type="NCBI Taxonomy" id="5418"/>
    <lineage>
        <taxon>Eukaryota</taxon>
        <taxon>Fungi</taxon>
        <taxon>Dikarya</taxon>
        <taxon>Basidiomycota</taxon>
        <taxon>Agaricomycotina</taxon>
        <taxon>Tremellomycetes</taxon>
        <taxon>Tremellales</taxon>
        <taxon>Rhynchogastremaceae</taxon>
        <taxon>Papiliotrema</taxon>
    </lineage>
</organism>
<comment type="caution">
    <text evidence="3">The sequence shown here is derived from an EMBL/GenBank/DDBJ whole genome shotgun (WGS) entry which is preliminary data.</text>
</comment>
<dbReference type="AlphaFoldDB" id="A0AAD9CWI4"/>
<protein>
    <submittedName>
        <fullName evidence="3">Uncharacterized protein</fullName>
    </submittedName>
</protein>
<feature type="signal peptide" evidence="2">
    <location>
        <begin position="1"/>
        <end position="31"/>
    </location>
</feature>
<gene>
    <name evidence="3" type="ORF">DB88DRAFT_319527</name>
</gene>
<feature type="compositionally biased region" description="Polar residues" evidence="1">
    <location>
        <begin position="126"/>
        <end position="140"/>
    </location>
</feature>
<evidence type="ECO:0000256" key="1">
    <source>
        <dbReference type="SAM" id="MobiDB-lite"/>
    </source>
</evidence>
<proteinExistence type="predicted"/>